<feature type="transmembrane region" description="Helical" evidence="1">
    <location>
        <begin position="46"/>
        <end position="65"/>
    </location>
</feature>
<feature type="transmembrane region" description="Helical" evidence="1">
    <location>
        <begin position="71"/>
        <end position="90"/>
    </location>
</feature>
<keyword evidence="1" id="KW-1133">Transmembrane helix</keyword>
<sequence length="268" mass="29447">MAILLVVLSTIFLTKISFVLVFDFLKSGGLVIENYQKQLIPYGYGLVFGINSIIILVLGTLVGVYELQLSTRIIILLLTMTLIGIIDDTLGQKEFQGFKGHLKALFLEFTLTTGFLKMSLSFIVTFYLFFYWYFDLLSALVATLIVLLAANFINLLDVRPGRALKGFILLSGIGLFFSSNIILLMPILIMVLFFLPVDLKAEAMMGDVGANVLGAVGGVNFIINISSGGKILMLCGLIIINFCSEICSLSQLISGNKLLNFLDQLGRN</sequence>
<evidence type="ECO:0000313" key="3">
    <source>
        <dbReference type="Proteomes" id="UP000774000"/>
    </source>
</evidence>
<dbReference type="Proteomes" id="UP000774000">
    <property type="component" value="Unassembled WGS sequence"/>
</dbReference>
<feature type="transmembrane region" description="Helical" evidence="1">
    <location>
        <begin position="136"/>
        <end position="156"/>
    </location>
</feature>
<reference evidence="2" key="1">
    <citation type="submission" date="2021-01" db="EMBL/GenBank/DDBJ databases">
        <title>Genomic Encyclopedia of Type Strains, Phase IV (KMG-IV): sequencing the most valuable type-strain genomes for metagenomic binning, comparative biology and taxonomic classification.</title>
        <authorList>
            <person name="Goeker M."/>
        </authorList>
    </citation>
    <scope>NUCLEOTIDE SEQUENCE</scope>
    <source>
        <strain evidence="2">DSM 23230</strain>
    </source>
</reference>
<feature type="transmembrane region" description="Helical" evidence="1">
    <location>
        <begin position="6"/>
        <end position="25"/>
    </location>
</feature>
<keyword evidence="1" id="KW-0472">Membrane</keyword>
<evidence type="ECO:0000256" key="1">
    <source>
        <dbReference type="SAM" id="Phobius"/>
    </source>
</evidence>
<protein>
    <submittedName>
        <fullName evidence="2">UDP-N-acetylmuramyl pentapeptide phosphotransferase/UDP-N-acetylglucosamine-1-phosphate transferase</fullName>
    </submittedName>
</protein>
<feature type="transmembrane region" description="Helical" evidence="1">
    <location>
        <begin position="102"/>
        <end position="130"/>
    </location>
</feature>
<dbReference type="EMBL" id="JAFBDQ010000001">
    <property type="protein sequence ID" value="MBM7555252.1"/>
    <property type="molecule type" value="Genomic_DNA"/>
</dbReference>
<comment type="caution">
    <text evidence="2">The sequence shown here is derived from an EMBL/GenBank/DDBJ whole genome shotgun (WGS) entry which is preliminary data.</text>
</comment>
<keyword evidence="3" id="KW-1185">Reference proteome</keyword>
<gene>
    <name evidence="2" type="ORF">JOC47_000076</name>
</gene>
<proteinExistence type="predicted"/>
<evidence type="ECO:0000313" key="2">
    <source>
        <dbReference type="EMBL" id="MBM7555252.1"/>
    </source>
</evidence>
<feature type="transmembrane region" description="Helical" evidence="1">
    <location>
        <begin position="232"/>
        <end position="253"/>
    </location>
</feature>
<accession>A0A938XNC3</accession>
<dbReference type="RefSeq" id="WP_204699978.1">
    <property type="nucleotide sequence ID" value="NZ_JAFBDQ010000001.1"/>
</dbReference>
<feature type="transmembrane region" description="Helical" evidence="1">
    <location>
        <begin position="168"/>
        <end position="196"/>
    </location>
</feature>
<organism evidence="2 3">
    <name type="scientific">Halanaerobacter jeridensis</name>
    <dbReference type="NCBI Taxonomy" id="706427"/>
    <lineage>
        <taxon>Bacteria</taxon>
        <taxon>Bacillati</taxon>
        <taxon>Bacillota</taxon>
        <taxon>Clostridia</taxon>
        <taxon>Halanaerobiales</taxon>
        <taxon>Halobacteroidaceae</taxon>
        <taxon>Halanaerobacter</taxon>
    </lineage>
</organism>
<dbReference type="AlphaFoldDB" id="A0A938XNC3"/>
<name>A0A938XNC3_9FIRM</name>
<keyword evidence="1" id="KW-0812">Transmembrane</keyword>